<dbReference type="Gene3D" id="3.40.50.11340">
    <property type="match status" value="1"/>
</dbReference>
<comment type="catalytic activity">
    <reaction evidence="12">
        <text>L-seryl-[protein] + GDP-beta-L-fucose = 3-O-(alpha-L-fucosyl)-L-seryl-[protein] + GDP + H(+)</text>
        <dbReference type="Rhea" id="RHEA:63644"/>
        <dbReference type="Rhea" id="RHEA-COMP:9863"/>
        <dbReference type="Rhea" id="RHEA-COMP:17914"/>
        <dbReference type="ChEBI" id="CHEBI:15378"/>
        <dbReference type="ChEBI" id="CHEBI:29999"/>
        <dbReference type="ChEBI" id="CHEBI:57273"/>
        <dbReference type="ChEBI" id="CHEBI:58189"/>
        <dbReference type="ChEBI" id="CHEBI:189632"/>
        <dbReference type="EC" id="2.4.1.221"/>
    </reaction>
    <physiologicalReaction direction="left-to-right" evidence="12">
        <dbReference type="Rhea" id="RHEA:63645"/>
    </physiologicalReaction>
</comment>
<evidence type="ECO:0000256" key="8">
    <source>
        <dbReference type="ARBA" id="ARBA00025803"/>
    </source>
</evidence>
<comment type="caution">
    <text evidence="14">The sequence shown here is derived from an EMBL/GenBank/DDBJ whole genome shotgun (WGS) entry which is preliminary data.</text>
</comment>
<evidence type="ECO:0000256" key="10">
    <source>
        <dbReference type="ARBA" id="ARBA00033083"/>
    </source>
</evidence>
<feature type="transmembrane region" description="Helical" evidence="13">
    <location>
        <begin position="12"/>
        <end position="30"/>
    </location>
</feature>
<dbReference type="Gene3D" id="3.40.50.11350">
    <property type="match status" value="1"/>
</dbReference>
<dbReference type="Pfam" id="PF10250">
    <property type="entry name" value="O-FucT"/>
    <property type="match status" value="1"/>
</dbReference>
<keyword evidence="13" id="KW-0472">Membrane</keyword>
<sequence length="552" mass="62949">MKVRFKKTLKWLKYQMIALSLFSAFMIFIYKRMLNGNVRGVVLHVNAEKFFDNPLLLSEIVGKDNLDNELLNLKSSLIETYQANQNLVYDNDALNSTKVRQRRSTNCSLWGAYPNQLITSLASQIKLNPKNFLYPGLFGGPNNQLMGLLQSIFVAIRLNRTLVVPKFSTHHYTFGSIQIVPAFQRINIQRLCSFVSCISIDDFRKTCSGFIDVVFQAREVTAEHIRRFERETEMSILRGKSTKPSSNTNGAVNLNLTAGNILVYPNSSLYSITRDHWLSTKDGGIQRVYNSKAACTLHALSYRSVEVFPKGLISFPLLPNAGNVKDIPDDVLYSAIIDSVHLPRCITAAAEDYIRSVIGDRDYVALHWRYNKEDWFKACHRIGRQTMCEALKKVTAEDVAKAIVDNLPPLQIENAGVGPTTRFPVYITTPPGLRNFKFEVLQHMKRLNPFLQGVSKELDDYLNEAGFAQCWKKAGWVSHDDIVSLIEMEIARKSKYFFYSVISSWSKNIRPLRWEWTDGKINKLYEASIVELITNIKIDPNSKTEHSPPQRV</sequence>
<dbReference type="PANTHER" id="PTHR13398:SF0">
    <property type="entry name" value="GDP-FUCOSE PROTEIN O-FUCOSYLTRANSFERASE 2"/>
    <property type="match status" value="1"/>
</dbReference>
<evidence type="ECO:0000313" key="14">
    <source>
        <dbReference type="EMBL" id="CAK8678796.1"/>
    </source>
</evidence>
<comment type="catalytic activity">
    <reaction evidence="11">
        <text>L-threonyl-[protein] + GDP-beta-L-fucose = 3-O-(alpha-L-fucosyl)-L-threonyl-[protein] + GDP + H(+)</text>
        <dbReference type="Rhea" id="RHEA:70491"/>
        <dbReference type="Rhea" id="RHEA-COMP:11060"/>
        <dbReference type="Rhea" id="RHEA-COMP:17915"/>
        <dbReference type="ChEBI" id="CHEBI:15378"/>
        <dbReference type="ChEBI" id="CHEBI:30013"/>
        <dbReference type="ChEBI" id="CHEBI:57273"/>
        <dbReference type="ChEBI" id="CHEBI:58189"/>
        <dbReference type="ChEBI" id="CHEBI:189631"/>
        <dbReference type="EC" id="2.4.1.221"/>
    </reaction>
    <physiologicalReaction direction="left-to-right" evidence="11">
        <dbReference type="Rhea" id="RHEA:70492"/>
    </physiologicalReaction>
</comment>
<evidence type="ECO:0000313" key="15">
    <source>
        <dbReference type="Proteomes" id="UP001642483"/>
    </source>
</evidence>
<proteinExistence type="inferred from homology"/>
<keyword evidence="4" id="KW-0808">Transferase</keyword>
<dbReference type="Proteomes" id="UP001642483">
    <property type="component" value="Unassembled WGS sequence"/>
</dbReference>
<name>A0ABP0FHD6_CLALP</name>
<gene>
    <name evidence="14" type="ORF">CVLEPA_LOCUS9076</name>
</gene>
<comment type="subcellular location">
    <subcellularLocation>
        <location evidence="1">Endoplasmic reticulum</location>
    </subcellularLocation>
</comment>
<dbReference type="EC" id="2.4.1.221" evidence="3"/>
<evidence type="ECO:0000256" key="12">
    <source>
        <dbReference type="ARBA" id="ARBA00048647"/>
    </source>
</evidence>
<evidence type="ECO:0000256" key="3">
    <source>
        <dbReference type="ARBA" id="ARBA00012196"/>
    </source>
</evidence>
<evidence type="ECO:0000256" key="1">
    <source>
        <dbReference type="ARBA" id="ARBA00004240"/>
    </source>
</evidence>
<evidence type="ECO:0000256" key="9">
    <source>
        <dbReference type="ARBA" id="ARBA00026232"/>
    </source>
</evidence>
<keyword evidence="13" id="KW-0812">Transmembrane</keyword>
<dbReference type="CDD" id="cd11296">
    <property type="entry name" value="O-FucT_like"/>
    <property type="match status" value="1"/>
</dbReference>
<keyword evidence="13" id="KW-1133">Transmembrane helix</keyword>
<organism evidence="14 15">
    <name type="scientific">Clavelina lepadiformis</name>
    <name type="common">Light-bulb sea squirt</name>
    <name type="synonym">Ascidia lepadiformis</name>
    <dbReference type="NCBI Taxonomy" id="159417"/>
    <lineage>
        <taxon>Eukaryota</taxon>
        <taxon>Metazoa</taxon>
        <taxon>Chordata</taxon>
        <taxon>Tunicata</taxon>
        <taxon>Ascidiacea</taxon>
        <taxon>Aplousobranchia</taxon>
        <taxon>Clavelinidae</taxon>
        <taxon>Clavelina</taxon>
    </lineage>
</organism>
<evidence type="ECO:0000256" key="11">
    <source>
        <dbReference type="ARBA" id="ARBA00047273"/>
    </source>
</evidence>
<accession>A0ABP0FHD6</accession>
<reference evidence="14 15" key="1">
    <citation type="submission" date="2024-02" db="EMBL/GenBank/DDBJ databases">
        <authorList>
            <person name="Daric V."/>
            <person name="Darras S."/>
        </authorList>
    </citation>
    <scope>NUCLEOTIDE SEQUENCE [LARGE SCALE GENOMIC DNA]</scope>
</reference>
<evidence type="ECO:0000256" key="7">
    <source>
        <dbReference type="ARBA" id="ARBA00023277"/>
    </source>
</evidence>
<evidence type="ECO:0000256" key="4">
    <source>
        <dbReference type="ARBA" id="ARBA00022679"/>
    </source>
</evidence>
<dbReference type="InterPro" id="IPR019378">
    <property type="entry name" value="GDP-Fuc_O-FucTrfase"/>
</dbReference>
<evidence type="ECO:0000256" key="5">
    <source>
        <dbReference type="ARBA" id="ARBA00022824"/>
    </source>
</evidence>
<keyword evidence="7" id="KW-0119">Carbohydrate metabolism</keyword>
<evidence type="ECO:0000256" key="6">
    <source>
        <dbReference type="ARBA" id="ARBA00023253"/>
    </source>
</evidence>
<evidence type="ECO:0000256" key="13">
    <source>
        <dbReference type="SAM" id="Phobius"/>
    </source>
</evidence>
<dbReference type="PANTHER" id="PTHR13398">
    <property type="entry name" value="GDP-FUCOSE PROTEIN O-FUCOSYLTRANSFERASE 2"/>
    <property type="match status" value="1"/>
</dbReference>
<dbReference type="InterPro" id="IPR045130">
    <property type="entry name" value="OFUT2-like"/>
</dbReference>
<keyword evidence="6" id="KW-0294">Fucose metabolism</keyword>
<protein>
    <recommendedName>
        <fullName evidence="9">GDP-fucose protein O-fucosyltransferase 2</fullName>
        <ecNumber evidence="3">2.4.1.221</ecNumber>
    </recommendedName>
    <alternativeName>
        <fullName evidence="10">Peptide-O-fucosyltransferase 2</fullName>
    </alternativeName>
</protein>
<comment type="pathway">
    <text evidence="2">Protein modification; protein glycosylation.</text>
</comment>
<evidence type="ECO:0000256" key="2">
    <source>
        <dbReference type="ARBA" id="ARBA00004922"/>
    </source>
</evidence>
<keyword evidence="15" id="KW-1185">Reference proteome</keyword>
<dbReference type="EMBL" id="CAWYQH010000057">
    <property type="protein sequence ID" value="CAK8678796.1"/>
    <property type="molecule type" value="Genomic_DNA"/>
</dbReference>
<comment type="similarity">
    <text evidence="8">Belongs to the glycosyltransferase 68 family.</text>
</comment>
<keyword evidence="5" id="KW-0256">Endoplasmic reticulum</keyword>